<dbReference type="PROSITE" id="PS51782">
    <property type="entry name" value="LYSM"/>
    <property type="match status" value="2"/>
</dbReference>
<organism evidence="2 3">
    <name type="scientific">Mesobacillus persicus</name>
    <dbReference type="NCBI Taxonomy" id="930146"/>
    <lineage>
        <taxon>Bacteria</taxon>
        <taxon>Bacillati</taxon>
        <taxon>Bacillota</taxon>
        <taxon>Bacilli</taxon>
        <taxon>Bacillales</taxon>
        <taxon>Bacillaceae</taxon>
        <taxon>Mesobacillus</taxon>
    </lineage>
</organism>
<proteinExistence type="predicted"/>
<protein>
    <submittedName>
        <fullName evidence="2">LysM domain-containing protein</fullName>
    </submittedName>
</protein>
<feature type="domain" description="LysM" evidence="1">
    <location>
        <begin position="219"/>
        <end position="262"/>
    </location>
</feature>
<dbReference type="InterPro" id="IPR050570">
    <property type="entry name" value="Cell_wall_metabolism_enzyme"/>
</dbReference>
<dbReference type="Gene3D" id="2.70.70.10">
    <property type="entry name" value="Glucose Permease (Domain IIA)"/>
    <property type="match status" value="1"/>
</dbReference>
<dbReference type="Pfam" id="PF01551">
    <property type="entry name" value="Peptidase_M23"/>
    <property type="match status" value="1"/>
</dbReference>
<dbReference type="InterPro" id="IPR036779">
    <property type="entry name" value="LysM_dom_sf"/>
</dbReference>
<reference evidence="3" key="1">
    <citation type="submission" date="2016-10" db="EMBL/GenBank/DDBJ databases">
        <authorList>
            <person name="Varghese N."/>
            <person name="Submissions S."/>
        </authorList>
    </citation>
    <scope>NUCLEOTIDE SEQUENCE [LARGE SCALE GENOMIC DNA]</scope>
    <source>
        <strain evidence="3">B48,IBRC-M 10115,DSM 25386,CECT 8001</strain>
    </source>
</reference>
<sequence>MRDIVRRLLIAGLIALCVGMLFLGGKHPRAEEIGGQTEHWIWPADGEITDTYGTRGGLHKGLDIAADLKTPVYAVDEGVVSKSYYSDTYGHVIFIKHKNNFETVYAHLHKRNVKEGENISQGALIGEMGNTGDSSGVHLHFEVHHEEWTYSKENALNPDNALGLTEVGQVVMAQSKAYPGETIETAGHPHPEEELQNSRLVLDSSSESPESGHSEEQSLTHLVQPGETLWSIAQKYQSNASRIAELNHIQGDKIQVGQNLTIKEVETKHYIVGRGDTLSSIARKTGVSVKELKSNNQLDSNVIYPQQVLIITQ</sequence>
<dbReference type="Gene3D" id="3.10.350.10">
    <property type="entry name" value="LysM domain"/>
    <property type="match status" value="2"/>
</dbReference>
<keyword evidence="3" id="KW-1185">Reference proteome</keyword>
<dbReference type="OrthoDB" id="9805070at2"/>
<dbReference type="PANTHER" id="PTHR21666:SF290">
    <property type="entry name" value="PEPTIDASE M23 DOMAIN PROTEIN"/>
    <property type="match status" value="1"/>
</dbReference>
<evidence type="ECO:0000313" key="2">
    <source>
        <dbReference type="EMBL" id="SEM86211.1"/>
    </source>
</evidence>
<dbReference type="CDD" id="cd00118">
    <property type="entry name" value="LysM"/>
    <property type="match status" value="2"/>
</dbReference>
<dbReference type="GO" id="GO:0004222">
    <property type="term" value="F:metalloendopeptidase activity"/>
    <property type="evidence" value="ECO:0007669"/>
    <property type="project" value="TreeGrafter"/>
</dbReference>
<dbReference type="PANTHER" id="PTHR21666">
    <property type="entry name" value="PEPTIDASE-RELATED"/>
    <property type="match status" value="1"/>
</dbReference>
<dbReference type="InterPro" id="IPR011055">
    <property type="entry name" value="Dup_hybrid_motif"/>
</dbReference>
<dbReference type="Proteomes" id="UP000198553">
    <property type="component" value="Unassembled WGS sequence"/>
</dbReference>
<name>A0A1H8BTJ1_9BACI</name>
<evidence type="ECO:0000313" key="3">
    <source>
        <dbReference type="Proteomes" id="UP000198553"/>
    </source>
</evidence>
<dbReference type="CDD" id="cd12797">
    <property type="entry name" value="M23_peptidase"/>
    <property type="match status" value="1"/>
</dbReference>
<dbReference type="STRING" id="930146.SAMN05192533_106159"/>
<dbReference type="InterPro" id="IPR018392">
    <property type="entry name" value="LysM"/>
</dbReference>
<dbReference type="AlphaFoldDB" id="A0A1H8BTJ1"/>
<evidence type="ECO:0000259" key="1">
    <source>
        <dbReference type="PROSITE" id="PS51782"/>
    </source>
</evidence>
<dbReference type="InterPro" id="IPR016047">
    <property type="entry name" value="M23ase_b-sheet_dom"/>
</dbReference>
<dbReference type="SUPFAM" id="SSF54106">
    <property type="entry name" value="LysM domain"/>
    <property type="match status" value="2"/>
</dbReference>
<accession>A0A1H8BTJ1</accession>
<gene>
    <name evidence="2" type="ORF">SAMN05192533_106159</name>
</gene>
<dbReference type="SMART" id="SM00257">
    <property type="entry name" value="LysM"/>
    <property type="match status" value="2"/>
</dbReference>
<dbReference type="SUPFAM" id="SSF51261">
    <property type="entry name" value="Duplicated hybrid motif"/>
    <property type="match status" value="1"/>
</dbReference>
<dbReference type="EMBL" id="FOBW01000006">
    <property type="protein sequence ID" value="SEM86211.1"/>
    <property type="molecule type" value="Genomic_DNA"/>
</dbReference>
<dbReference type="RefSeq" id="WP_090744676.1">
    <property type="nucleotide sequence ID" value="NZ_FOBW01000006.1"/>
</dbReference>
<feature type="domain" description="LysM" evidence="1">
    <location>
        <begin position="268"/>
        <end position="311"/>
    </location>
</feature>
<dbReference type="Pfam" id="PF01476">
    <property type="entry name" value="LysM"/>
    <property type="match status" value="2"/>
</dbReference>